<dbReference type="Pfam" id="PF07967">
    <property type="entry name" value="zf-C3HC"/>
    <property type="match status" value="1"/>
</dbReference>
<comment type="caution">
    <text evidence="5">The sequence shown here is derived from an EMBL/GenBank/DDBJ whole genome shotgun (WGS) entry which is preliminary data.</text>
</comment>
<feature type="domain" description="C3HC-type" evidence="4">
    <location>
        <begin position="79"/>
        <end position="203"/>
    </location>
</feature>
<organism evidence="5 6">
    <name type="scientific">Handroanthus impetiginosus</name>
    <dbReference type="NCBI Taxonomy" id="429701"/>
    <lineage>
        <taxon>Eukaryota</taxon>
        <taxon>Viridiplantae</taxon>
        <taxon>Streptophyta</taxon>
        <taxon>Embryophyta</taxon>
        <taxon>Tracheophyta</taxon>
        <taxon>Spermatophyta</taxon>
        <taxon>Magnoliopsida</taxon>
        <taxon>eudicotyledons</taxon>
        <taxon>Gunneridae</taxon>
        <taxon>Pentapetalae</taxon>
        <taxon>asterids</taxon>
        <taxon>lamiids</taxon>
        <taxon>Lamiales</taxon>
        <taxon>Bignoniaceae</taxon>
        <taxon>Crescentiina</taxon>
        <taxon>Tabebuia alliance</taxon>
        <taxon>Handroanthus</taxon>
    </lineage>
</organism>
<evidence type="ECO:0000259" key="4">
    <source>
        <dbReference type="Pfam" id="PF07967"/>
    </source>
</evidence>
<feature type="region of interest" description="Disordered" evidence="3">
    <location>
        <begin position="439"/>
        <end position="460"/>
    </location>
</feature>
<evidence type="ECO:0000256" key="2">
    <source>
        <dbReference type="ARBA" id="ARBA00023242"/>
    </source>
</evidence>
<dbReference type="GO" id="GO:0005634">
    <property type="term" value="C:nucleus"/>
    <property type="evidence" value="ECO:0007669"/>
    <property type="project" value="UniProtKB-SubCell"/>
</dbReference>
<feature type="region of interest" description="Disordered" evidence="3">
    <location>
        <begin position="490"/>
        <end position="519"/>
    </location>
</feature>
<dbReference type="PANTHER" id="PTHR15835">
    <property type="entry name" value="NUCLEAR-INTERACTING PARTNER OF ALK"/>
    <property type="match status" value="1"/>
</dbReference>
<evidence type="ECO:0000256" key="3">
    <source>
        <dbReference type="SAM" id="MobiDB-lite"/>
    </source>
</evidence>
<proteinExistence type="predicted"/>
<keyword evidence="6" id="KW-1185">Reference proteome</keyword>
<dbReference type="STRING" id="429701.A0A2G9GKM9"/>
<dbReference type="GO" id="GO:0008270">
    <property type="term" value="F:zinc ion binding"/>
    <property type="evidence" value="ECO:0007669"/>
    <property type="project" value="InterPro"/>
</dbReference>
<evidence type="ECO:0000256" key="1">
    <source>
        <dbReference type="ARBA" id="ARBA00004123"/>
    </source>
</evidence>
<dbReference type="InterPro" id="IPR012935">
    <property type="entry name" value="NuBaID_N"/>
</dbReference>
<reference evidence="6" key="1">
    <citation type="journal article" date="2018" name="Gigascience">
        <title>Genome assembly of the Pink Ipe (Handroanthus impetiginosus, Bignoniaceae), a highly valued, ecologically keystone Neotropical timber forest tree.</title>
        <authorList>
            <person name="Silva-Junior O.B."/>
            <person name="Grattapaglia D."/>
            <person name="Novaes E."/>
            <person name="Collevatti R.G."/>
        </authorList>
    </citation>
    <scope>NUCLEOTIDE SEQUENCE [LARGE SCALE GENOMIC DNA]</scope>
    <source>
        <strain evidence="6">cv. UFG-1</strain>
    </source>
</reference>
<accession>A0A2G9GKM9</accession>
<sequence length="645" mass="70330">MVEESEKRFEAIMNRLFNAPPKPNPISNNTSGPGVPTLIGRKRTHSSSVRMKLAGNVLGESGSSLSGSATSAQAPRCRPWDRNDLFQRLSSFKSMTWFAKPQVVSPLECARRGWVNVDMDTIACPSCDARLLFSTPSTWGQRQVEKAAMVFSLKLESGHKLLCPWINNACTEELAQFPIVSRAVLVEDYKKRFFSLSQLIALPVISQVATNNLGSSQLEQFFREYSTSGSNVALEKSGTELLGVVPESISPLSYYQAQKFISLFGWEPHVLPYKVDFKDERHQSLKDANVTVATGQKQKVSIYSLCTSEGTKASSELQFDPSSVVLDCKLCGASVGLWAFCTIPRPLEYLRFVGLTEVNGKSISSYDEVTQEGSSGNQIHTGNREGVTNNVTSASTSSGFTIAGGPPPAMLNYGAIISLPIIGHNLRARMEDQQKSFKSTNVSADETIATPGPDLIVKNPSEVPQTVGEGSILNANLTESARTVNSAVGESHGFDAEGSSHSTLQNNTPSGVGGGKETNREEKFERENYAQGSIYPSNNQDNLGIGSFEKHRPSPFSMTEGQKQPSSNKSMEFDPIKQHRHFCPWIMSTGKFTPGWQQMLSALEGEKEFSNVPSSTLIEVDDPVTSVKNLFSSPNEKRTKFAGGS</sequence>
<dbReference type="PANTHER" id="PTHR15835:SF6">
    <property type="entry name" value="ZINC FINGER C3HC-TYPE PROTEIN 1"/>
    <property type="match status" value="1"/>
</dbReference>
<dbReference type="OrthoDB" id="614844at2759"/>
<protein>
    <recommendedName>
        <fullName evidence="4">C3HC-type domain-containing protein</fullName>
    </recommendedName>
</protein>
<feature type="compositionally biased region" description="Polar residues" evidence="3">
    <location>
        <begin position="499"/>
        <end position="510"/>
    </location>
</feature>
<comment type="subcellular location">
    <subcellularLocation>
        <location evidence="1">Nucleus</location>
    </subcellularLocation>
</comment>
<evidence type="ECO:0000313" key="6">
    <source>
        <dbReference type="Proteomes" id="UP000231279"/>
    </source>
</evidence>
<name>A0A2G9GKM9_9LAMI</name>
<dbReference type="AlphaFoldDB" id="A0A2G9GKM9"/>
<keyword evidence="2" id="KW-0539">Nucleus</keyword>
<evidence type="ECO:0000313" key="5">
    <source>
        <dbReference type="EMBL" id="PIN05762.1"/>
    </source>
</evidence>
<gene>
    <name evidence="5" type="ORF">CDL12_21697</name>
</gene>
<dbReference type="EMBL" id="NKXS01004637">
    <property type="protein sequence ID" value="PIN05762.1"/>
    <property type="molecule type" value="Genomic_DNA"/>
</dbReference>
<dbReference type="Proteomes" id="UP000231279">
    <property type="component" value="Unassembled WGS sequence"/>
</dbReference>